<dbReference type="EMBL" id="QHBU01000194">
    <property type="protein sequence ID" value="PZR79719.1"/>
    <property type="molecule type" value="Genomic_DNA"/>
</dbReference>
<organism evidence="2 3">
    <name type="scientific">Candidatus Aeolococcus gillhamiae</name>
    <dbReference type="NCBI Taxonomy" id="3127015"/>
    <lineage>
        <taxon>Bacteria</taxon>
        <taxon>Bacillati</taxon>
        <taxon>Candidatus Dormiibacterota</taxon>
        <taxon>Candidatus Dormibacteria</taxon>
        <taxon>Candidatus Aeolococcales</taxon>
        <taxon>Candidatus Aeolococcaceae</taxon>
        <taxon>Candidatus Aeolococcus</taxon>
    </lineage>
</organism>
<dbReference type="RefSeq" id="WP_337310544.1">
    <property type="nucleotide sequence ID" value="NZ_JAEKNS010000067.1"/>
</dbReference>
<evidence type="ECO:0000313" key="2">
    <source>
        <dbReference type="EMBL" id="PZR79719.1"/>
    </source>
</evidence>
<dbReference type="InterPro" id="IPR036249">
    <property type="entry name" value="Thioredoxin-like_sf"/>
</dbReference>
<proteinExistence type="predicted"/>
<sequence length="112" mass="12725">MDPTPAQRNLHVFVCTTVGRHHCGGMGSERILLRLRDELERRGLTHVRTTRMGCNQQHHQGPILIVYPDGVWYGNLRVEDVDELIDEHLIGGRPVEHLRITPDGEWASTALT</sequence>
<dbReference type="EMBL" id="JAEKNS010000067">
    <property type="protein sequence ID" value="MBJ7594391.1"/>
    <property type="molecule type" value="Genomic_DNA"/>
</dbReference>
<accession>A0A2W5Z2Z9</accession>
<evidence type="ECO:0000313" key="3">
    <source>
        <dbReference type="Proteomes" id="UP000248724"/>
    </source>
</evidence>
<gene>
    <name evidence="2" type="ORF">DLM65_10045</name>
    <name evidence="1" type="ORF">JF886_05915</name>
</gene>
<name>A0A2W5Z2Z9_9BACT</name>
<dbReference type="AlphaFoldDB" id="A0A2W5Z2Z9"/>
<evidence type="ECO:0000313" key="4">
    <source>
        <dbReference type="Proteomes" id="UP000606991"/>
    </source>
</evidence>
<reference evidence="2" key="2">
    <citation type="submission" date="2018-05" db="EMBL/GenBank/DDBJ databases">
        <authorList>
            <person name="Ferrari B."/>
        </authorList>
    </citation>
    <scope>NUCLEOTIDE SEQUENCE</scope>
    <source>
        <strain evidence="2">RRmetagenome_bin12</strain>
    </source>
</reference>
<evidence type="ECO:0000313" key="1">
    <source>
        <dbReference type="EMBL" id="MBJ7594391.1"/>
    </source>
</evidence>
<comment type="caution">
    <text evidence="2">The sequence shown here is derived from an EMBL/GenBank/DDBJ whole genome shotgun (WGS) entry which is preliminary data.</text>
</comment>
<dbReference type="Proteomes" id="UP000248724">
    <property type="component" value="Unassembled WGS sequence"/>
</dbReference>
<dbReference type="Proteomes" id="UP000606991">
    <property type="component" value="Unassembled WGS sequence"/>
</dbReference>
<dbReference type="CDD" id="cd02980">
    <property type="entry name" value="TRX_Fd_family"/>
    <property type="match status" value="1"/>
</dbReference>
<reference evidence="1 4" key="3">
    <citation type="submission" date="2020-10" db="EMBL/GenBank/DDBJ databases">
        <title>Ca. Dormibacterota MAGs.</title>
        <authorList>
            <person name="Montgomery K."/>
        </authorList>
    </citation>
    <scope>NUCLEOTIDE SEQUENCE [LARGE SCALE GENOMIC DNA]</scope>
    <source>
        <strain evidence="1">SC8812_S17_18</strain>
    </source>
</reference>
<dbReference type="SUPFAM" id="SSF52833">
    <property type="entry name" value="Thioredoxin-like"/>
    <property type="match status" value="1"/>
</dbReference>
<dbReference type="Gene3D" id="3.40.30.10">
    <property type="entry name" value="Glutaredoxin"/>
    <property type="match status" value="1"/>
</dbReference>
<accession>A0A934K1F0</accession>
<reference evidence="2 3" key="1">
    <citation type="journal article" date="2017" name="Nature">
        <title>Atmospheric trace gases support primary production in Antarctic desert surface soil.</title>
        <authorList>
            <person name="Ji M."/>
            <person name="Greening C."/>
            <person name="Vanwonterghem I."/>
            <person name="Carere C.R."/>
            <person name="Bay S.K."/>
            <person name="Steen J.A."/>
            <person name="Montgomery K."/>
            <person name="Lines T."/>
            <person name="Beardall J."/>
            <person name="van Dorst J."/>
            <person name="Snape I."/>
            <person name="Stott M.B."/>
            <person name="Hugenholtz P."/>
            <person name="Ferrari B.C."/>
        </authorList>
    </citation>
    <scope>NUCLEOTIDE SEQUENCE [LARGE SCALE GENOMIC DNA]</scope>
    <source>
        <strain evidence="2">RRmetagenome_bin12</strain>
    </source>
</reference>
<protein>
    <submittedName>
        <fullName evidence="1 2">Ferredoxin</fullName>
    </submittedName>
</protein>